<dbReference type="GO" id="GO:1902600">
    <property type="term" value="P:proton transmembrane transport"/>
    <property type="evidence" value="ECO:0007669"/>
    <property type="project" value="TreeGrafter"/>
</dbReference>
<accession>A0AAF0ESU0</accession>
<dbReference type="GO" id="GO:0006813">
    <property type="term" value="P:potassium ion transport"/>
    <property type="evidence" value="ECO:0007669"/>
    <property type="project" value="TreeGrafter"/>
</dbReference>
<evidence type="ECO:0000313" key="1">
    <source>
        <dbReference type="EMBL" id="WFD34084.1"/>
    </source>
</evidence>
<name>A0AAF0ESU0_9BASI</name>
<gene>
    <name evidence="1" type="ORF">MCUN1_000916</name>
</gene>
<dbReference type="Pfam" id="PF10173">
    <property type="entry name" value="Mit_KHE1"/>
    <property type="match status" value="1"/>
</dbReference>
<reference evidence="1" key="1">
    <citation type="submission" date="2023-03" db="EMBL/GenBank/DDBJ databases">
        <title>Mating type loci evolution in Malassezia.</title>
        <authorList>
            <person name="Coelho M.A."/>
        </authorList>
    </citation>
    <scope>NUCLEOTIDE SEQUENCE</scope>
    <source>
        <strain evidence="1">CBS 11721</strain>
    </source>
</reference>
<dbReference type="Proteomes" id="UP001219933">
    <property type="component" value="Chromosome 1"/>
</dbReference>
<evidence type="ECO:0000313" key="2">
    <source>
        <dbReference type="Proteomes" id="UP001219933"/>
    </source>
</evidence>
<evidence type="ECO:0008006" key="3">
    <source>
        <dbReference type="Google" id="ProtNLM"/>
    </source>
</evidence>
<dbReference type="EMBL" id="CP119877">
    <property type="protein sequence ID" value="WFD34084.1"/>
    <property type="molecule type" value="Genomic_DNA"/>
</dbReference>
<sequence>MRIIAVPLARRPKAPPLLMYLAQVTSTTQPQKGATPKASWMDKLGAMWINLGRTDVPSMFDWRRRVFLLGERVMDQIGYEEWALKGIDVTTGPSLRTVRSIGQPIDPDVASHNVPVIYSGEHITGSQVLHEIQKLAGRRAPYHRKYLALSSIGIPLTTPLTLLPVVPNLPMYYLMWRYLLLLAQHEFLKPTADPRLDEALKTCDKPPPGYEFVLEDHHIDTLRDIFSLGEQSCVDLKRAQQQTMLRIKNDAKPE</sequence>
<dbReference type="GO" id="GO:0005743">
    <property type="term" value="C:mitochondrial inner membrane"/>
    <property type="evidence" value="ECO:0007669"/>
    <property type="project" value="TreeGrafter"/>
</dbReference>
<dbReference type="AlphaFoldDB" id="A0AAF0ESU0"/>
<dbReference type="PANTHER" id="PTHR28062">
    <property type="entry name" value="K+-H+ EXCHANGE-LIKE PROTEIN"/>
    <property type="match status" value="1"/>
</dbReference>
<dbReference type="InterPro" id="IPR018786">
    <property type="entry name" value="Mit_KHE1"/>
</dbReference>
<organism evidence="1 2">
    <name type="scientific">Malassezia cuniculi</name>
    <dbReference type="NCBI Taxonomy" id="948313"/>
    <lineage>
        <taxon>Eukaryota</taxon>
        <taxon>Fungi</taxon>
        <taxon>Dikarya</taxon>
        <taxon>Basidiomycota</taxon>
        <taxon>Ustilaginomycotina</taxon>
        <taxon>Malasseziomycetes</taxon>
        <taxon>Malasseziales</taxon>
        <taxon>Malasseziaceae</taxon>
        <taxon>Malassezia</taxon>
    </lineage>
</organism>
<proteinExistence type="predicted"/>
<keyword evidence="2" id="KW-1185">Reference proteome</keyword>
<protein>
    <recommendedName>
        <fullName evidence="3">Mitochondrial K+-H+ exchange-related-domain-containing protein</fullName>
    </recommendedName>
</protein>
<dbReference type="PANTHER" id="PTHR28062:SF1">
    <property type="entry name" value="TRANSMEMBRANE PROTEIN"/>
    <property type="match status" value="1"/>
</dbReference>